<reference evidence="4" key="1">
    <citation type="journal article" date="2019" name="Int. J. Syst. Evol. Microbiol.">
        <title>The Global Catalogue of Microorganisms (GCM) 10K type strain sequencing project: providing services to taxonomists for standard genome sequencing and annotation.</title>
        <authorList>
            <consortium name="The Broad Institute Genomics Platform"/>
            <consortium name="The Broad Institute Genome Sequencing Center for Infectious Disease"/>
            <person name="Wu L."/>
            <person name="Ma J."/>
        </authorList>
    </citation>
    <scope>NUCLEOTIDE SEQUENCE [LARGE SCALE GENOMIC DNA]</scope>
    <source>
        <strain evidence="4">CCUG 58412</strain>
    </source>
</reference>
<dbReference type="InterPro" id="IPR013424">
    <property type="entry name" value="Ice-binding_C"/>
</dbReference>
<organism evidence="3 4">
    <name type="scientific">Methylophilus luteus</name>
    <dbReference type="NCBI Taxonomy" id="640108"/>
    <lineage>
        <taxon>Bacteria</taxon>
        <taxon>Pseudomonadati</taxon>
        <taxon>Pseudomonadota</taxon>
        <taxon>Betaproteobacteria</taxon>
        <taxon>Nitrosomonadales</taxon>
        <taxon>Methylophilaceae</taxon>
        <taxon>Methylophilus</taxon>
    </lineage>
</organism>
<keyword evidence="4" id="KW-1185">Reference proteome</keyword>
<sequence>MKLNSWAMTGLLVMAALSPATQAAELIQNGGFESHGADVYDITGWQVAEQGFFGGVLAQTGTSTEATANATVGAYQGSYYGILDNYGYASNALFQTFSTGAVSSATLSFQMFVNNQNSTTNIDAAGLDYSVDATDNPNQHVRVDILKAGADPFSIDSADVVQSLYIGGANGVLTANNYVNYSFDLSSSLAAGGSYILRFATVANQNSLQLGVDNISLNAVSSVPEADSVAMLLAGLGLMAGVVRRRRS</sequence>
<accession>A0ABW3F417</accession>
<name>A0ABW3F417_9PROT</name>
<evidence type="ECO:0000313" key="3">
    <source>
        <dbReference type="EMBL" id="MFD0913000.1"/>
    </source>
</evidence>
<dbReference type="Proteomes" id="UP001597128">
    <property type="component" value="Unassembled WGS sequence"/>
</dbReference>
<dbReference type="RefSeq" id="WP_379056233.1">
    <property type="nucleotide sequence ID" value="NZ_JBHTKB010000001.1"/>
</dbReference>
<feature type="chain" id="PRO_5046243367" evidence="1">
    <location>
        <begin position="24"/>
        <end position="248"/>
    </location>
</feature>
<gene>
    <name evidence="3" type="ORF">ACFQ1Z_05525</name>
</gene>
<feature type="signal peptide" evidence="1">
    <location>
        <begin position="1"/>
        <end position="23"/>
    </location>
</feature>
<comment type="caution">
    <text evidence="3">The sequence shown here is derived from an EMBL/GenBank/DDBJ whole genome shotgun (WGS) entry which is preliminary data.</text>
</comment>
<keyword evidence="1" id="KW-0732">Signal</keyword>
<evidence type="ECO:0000259" key="2">
    <source>
        <dbReference type="Pfam" id="PF07589"/>
    </source>
</evidence>
<evidence type="ECO:0000313" key="4">
    <source>
        <dbReference type="Proteomes" id="UP001597128"/>
    </source>
</evidence>
<feature type="domain" description="Ice-binding protein C-terminal" evidence="2">
    <location>
        <begin position="222"/>
        <end position="247"/>
    </location>
</feature>
<dbReference type="EMBL" id="JBHTKB010000001">
    <property type="protein sequence ID" value="MFD0913000.1"/>
    <property type="molecule type" value="Genomic_DNA"/>
</dbReference>
<dbReference type="Pfam" id="PF07589">
    <property type="entry name" value="PEP-CTERM"/>
    <property type="match status" value="1"/>
</dbReference>
<evidence type="ECO:0000256" key="1">
    <source>
        <dbReference type="SAM" id="SignalP"/>
    </source>
</evidence>
<proteinExistence type="predicted"/>
<protein>
    <submittedName>
        <fullName evidence="3">PEP-CTERM sorting domain-containing protein</fullName>
    </submittedName>
</protein>